<sequence>MKETRIGVFVCHCGTNIGGVVDVPVVVEYARALPHVTHAEDNLYSCSEEGLSSIKQSIREHHLNRVVVASCTPRTHERLFRNACEEAGLNRYL</sequence>
<gene>
    <name evidence="1" type="ORF">S01H1_67045</name>
</gene>
<protein>
    <recommendedName>
        <fullName evidence="2">Disulfide reductase</fullName>
    </recommendedName>
</protein>
<evidence type="ECO:0008006" key="2">
    <source>
        <dbReference type="Google" id="ProtNLM"/>
    </source>
</evidence>
<feature type="non-terminal residue" evidence="1">
    <location>
        <position position="93"/>
    </location>
</feature>
<proteinExistence type="predicted"/>
<accession>X0YF31</accession>
<name>X0YF31_9ZZZZ</name>
<dbReference type="EMBL" id="BARS01044366">
    <property type="protein sequence ID" value="GAG35436.1"/>
    <property type="molecule type" value="Genomic_DNA"/>
</dbReference>
<reference evidence="1" key="1">
    <citation type="journal article" date="2014" name="Front. Microbiol.">
        <title>High frequency of phylogenetically diverse reductive dehalogenase-homologous genes in deep subseafloor sedimentary metagenomes.</title>
        <authorList>
            <person name="Kawai M."/>
            <person name="Futagami T."/>
            <person name="Toyoda A."/>
            <person name="Takaki Y."/>
            <person name="Nishi S."/>
            <person name="Hori S."/>
            <person name="Arai W."/>
            <person name="Tsubouchi T."/>
            <person name="Morono Y."/>
            <person name="Uchiyama I."/>
            <person name="Ito T."/>
            <person name="Fujiyama A."/>
            <person name="Inagaki F."/>
            <person name="Takami H."/>
        </authorList>
    </citation>
    <scope>NUCLEOTIDE SEQUENCE</scope>
    <source>
        <strain evidence="1">Expedition CK06-06</strain>
    </source>
</reference>
<evidence type="ECO:0000313" key="1">
    <source>
        <dbReference type="EMBL" id="GAG35436.1"/>
    </source>
</evidence>
<comment type="caution">
    <text evidence="1">The sequence shown here is derived from an EMBL/GenBank/DDBJ whole genome shotgun (WGS) entry which is preliminary data.</text>
</comment>
<organism evidence="1">
    <name type="scientific">marine sediment metagenome</name>
    <dbReference type="NCBI Taxonomy" id="412755"/>
    <lineage>
        <taxon>unclassified sequences</taxon>
        <taxon>metagenomes</taxon>
        <taxon>ecological metagenomes</taxon>
    </lineage>
</organism>
<dbReference type="AlphaFoldDB" id="X0YF31"/>